<sequence>MSPSKMHNECRRYLENLKVTPEQREEIANNTIGQFNNPLYRSERNGRLTASNFGTVIKRREWTSCHSHVKNILTPQNYTCDAIEFGKMHESQSGFFIDLDFPFLGASPDGKVKSNEYII</sequence>
<dbReference type="SUPFAM" id="SSF52980">
    <property type="entry name" value="Restriction endonuclease-like"/>
    <property type="match status" value="1"/>
</dbReference>
<protein>
    <submittedName>
        <fullName evidence="1">Uncharacterized protein</fullName>
    </submittedName>
</protein>
<dbReference type="PANTHER" id="PTHR46609">
    <property type="entry name" value="EXONUCLEASE, PHAGE-TYPE/RECB, C-TERMINAL DOMAIN-CONTAINING PROTEIN"/>
    <property type="match status" value="1"/>
</dbReference>
<dbReference type="AlphaFoldDB" id="A0AAN7PBS7"/>
<comment type="caution">
    <text evidence="1">The sequence shown here is derived from an EMBL/GenBank/DDBJ whole genome shotgun (WGS) entry which is preliminary data.</text>
</comment>
<organism evidence="1 2">
    <name type="scientific">Aquatica leii</name>
    <dbReference type="NCBI Taxonomy" id="1421715"/>
    <lineage>
        <taxon>Eukaryota</taxon>
        <taxon>Metazoa</taxon>
        <taxon>Ecdysozoa</taxon>
        <taxon>Arthropoda</taxon>
        <taxon>Hexapoda</taxon>
        <taxon>Insecta</taxon>
        <taxon>Pterygota</taxon>
        <taxon>Neoptera</taxon>
        <taxon>Endopterygota</taxon>
        <taxon>Coleoptera</taxon>
        <taxon>Polyphaga</taxon>
        <taxon>Elateriformia</taxon>
        <taxon>Elateroidea</taxon>
        <taxon>Lampyridae</taxon>
        <taxon>Luciolinae</taxon>
        <taxon>Aquatica</taxon>
    </lineage>
</organism>
<dbReference type="EMBL" id="JARPUR010000002">
    <property type="protein sequence ID" value="KAK4882012.1"/>
    <property type="molecule type" value="Genomic_DNA"/>
</dbReference>
<dbReference type="Gene3D" id="3.90.320.10">
    <property type="match status" value="1"/>
</dbReference>
<dbReference type="GO" id="GO:0006281">
    <property type="term" value="P:DNA repair"/>
    <property type="evidence" value="ECO:0007669"/>
    <property type="project" value="UniProtKB-ARBA"/>
</dbReference>
<dbReference type="PANTHER" id="PTHR46609:SF8">
    <property type="entry name" value="YQAJ VIRAL RECOMBINASE DOMAIN-CONTAINING PROTEIN"/>
    <property type="match status" value="1"/>
</dbReference>
<dbReference type="InterPro" id="IPR051703">
    <property type="entry name" value="NF-kappa-B_Signaling_Reg"/>
</dbReference>
<dbReference type="InterPro" id="IPR011335">
    <property type="entry name" value="Restrct_endonuc-II-like"/>
</dbReference>
<keyword evidence="2" id="KW-1185">Reference proteome</keyword>
<accession>A0AAN7PBS7</accession>
<dbReference type="Proteomes" id="UP001353858">
    <property type="component" value="Unassembled WGS sequence"/>
</dbReference>
<dbReference type="InterPro" id="IPR011604">
    <property type="entry name" value="PDDEXK-like_dom_sf"/>
</dbReference>
<proteinExistence type="predicted"/>
<name>A0AAN7PBS7_9COLE</name>
<gene>
    <name evidence="1" type="ORF">RN001_005331</name>
</gene>
<evidence type="ECO:0000313" key="1">
    <source>
        <dbReference type="EMBL" id="KAK4882012.1"/>
    </source>
</evidence>
<evidence type="ECO:0000313" key="2">
    <source>
        <dbReference type="Proteomes" id="UP001353858"/>
    </source>
</evidence>
<reference evidence="2" key="1">
    <citation type="submission" date="2023-01" db="EMBL/GenBank/DDBJ databases">
        <title>Key to firefly adult light organ development and bioluminescence: homeobox transcription factors regulate luciferase expression and transportation to peroxisome.</title>
        <authorList>
            <person name="Fu X."/>
        </authorList>
    </citation>
    <scope>NUCLEOTIDE SEQUENCE [LARGE SCALE GENOMIC DNA]</scope>
</reference>